<dbReference type="Proteomes" id="UP000236370">
    <property type="component" value="Unassembled WGS sequence"/>
</dbReference>
<protein>
    <submittedName>
        <fullName evidence="2">CHAF1A isoform 8</fullName>
    </submittedName>
</protein>
<sequence>EDMDGFQADTEEEEEEEGDCMIVDVPDAAAMHSLFQSLSDSPSCHLL</sequence>
<gene>
    <name evidence="2" type="ORF">CK820_G0045028</name>
</gene>
<feature type="non-terminal residue" evidence="2">
    <location>
        <position position="1"/>
    </location>
</feature>
<name>A0A2J8JR22_PANTR</name>
<dbReference type="Pfam" id="PF15539">
    <property type="entry name" value="CAF1-p150_C2"/>
    <property type="match status" value="1"/>
</dbReference>
<dbReference type="InterPro" id="IPR029105">
    <property type="entry name" value="CAF1-p150_C2"/>
</dbReference>
<evidence type="ECO:0000313" key="2">
    <source>
        <dbReference type="EMBL" id="PNI25225.1"/>
    </source>
</evidence>
<accession>A0A2J8JR22</accession>
<evidence type="ECO:0000259" key="1">
    <source>
        <dbReference type="Pfam" id="PF15539"/>
    </source>
</evidence>
<feature type="domain" description="Chromatin assembly factor 1 subunit p150 C-terminal" evidence="1">
    <location>
        <begin position="1"/>
        <end position="33"/>
    </location>
</feature>
<comment type="caution">
    <text evidence="2">The sequence shown here is derived from an EMBL/GenBank/DDBJ whole genome shotgun (WGS) entry which is preliminary data.</text>
</comment>
<reference evidence="2 3" key="1">
    <citation type="submission" date="2017-12" db="EMBL/GenBank/DDBJ databases">
        <title>High-resolution comparative analysis of great ape genomes.</title>
        <authorList>
            <person name="Pollen A."/>
            <person name="Hastie A."/>
            <person name="Hormozdiari F."/>
            <person name="Dougherty M."/>
            <person name="Liu R."/>
            <person name="Chaisson M."/>
            <person name="Hoppe E."/>
            <person name="Hill C."/>
            <person name="Pang A."/>
            <person name="Hillier L."/>
            <person name="Baker C."/>
            <person name="Armstrong J."/>
            <person name="Shendure J."/>
            <person name="Paten B."/>
            <person name="Wilson R."/>
            <person name="Chao H."/>
            <person name="Schneider V."/>
            <person name="Ventura M."/>
            <person name="Kronenberg Z."/>
            <person name="Murali S."/>
            <person name="Gordon D."/>
            <person name="Cantsilieris S."/>
            <person name="Munson K."/>
            <person name="Nelson B."/>
            <person name="Raja A."/>
            <person name="Underwood J."/>
            <person name="Diekhans M."/>
            <person name="Fiddes I."/>
            <person name="Haussler D."/>
            <person name="Eichler E."/>
        </authorList>
    </citation>
    <scope>NUCLEOTIDE SEQUENCE [LARGE SCALE GENOMIC DNA]</scope>
    <source>
        <strain evidence="2">Yerkes chimp pedigree #C0471</strain>
    </source>
</reference>
<organism evidence="2 3">
    <name type="scientific">Pan troglodytes</name>
    <name type="common">Chimpanzee</name>
    <dbReference type="NCBI Taxonomy" id="9598"/>
    <lineage>
        <taxon>Eukaryota</taxon>
        <taxon>Metazoa</taxon>
        <taxon>Chordata</taxon>
        <taxon>Craniata</taxon>
        <taxon>Vertebrata</taxon>
        <taxon>Euteleostomi</taxon>
        <taxon>Mammalia</taxon>
        <taxon>Eutheria</taxon>
        <taxon>Euarchontoglires</taxon>
        <taxon>Primates</taxon>
        <taxon>Haplorrhini</taxon>
        <taxon>Catarrhini</taxon>
        <taxon>Hominidae</taxon>
        <taxon>Pan</taxon>
    </lineage>
</organism>
<proteinExistence type="predicted"/>
<dbReference type="AlphaFoldDB" id="A0A2J8JR22"/>
<dbReference type="EMBL" id="NBAG03000432">
    <property type="protein sequence ID" value="PNI25225.1"/>
    <property type="molecule type" value="Genomic_DNA"/>
</dbReference>
<evidence type="ECO:0000313" key="3">
    <source>
        <dbReference type="Proteomes" id="UP000236370"/>
    </source>
</evidence>